<dbReference type="EMBL" id="CP002117">
    <property type="protein sequence ID" value="ADN35214.1"/>
    <property type="molecule type" value="Genomic_DNA"/>
</dbReference>
<evidence type="ECO:0000313" key="3">
    <source>
        <dbReference type="EMBL" id="ADN35214.1"/>
    </source>
</evidence>
<evidence type="ECO:0000259" key="2">
    <source>
        <dbReference type="Pfam" id="PF08241"/>
    </source>
</evidence>
<dbReference type="Proteomes" id="UP000006565">
    <property type="component" value="Chromosome"/>
</dbReference>
<dbReference type="RefSeq" id="WP_013328392.1">
    <property type="nucleotide sequence ID" value="NC_014507.1"/>
</dbReference>
<dbReference type="STRING" id="679926.Mpet_0440"/>
<evidence type="ECO:0000313" key="4">
    <source>
        <dbReference type="Proteomes" id="UP000006565"/>
    </source>
</evidence>
<keyword evidence="4" id="KW-1185">Reference proteome</keyword>
<dbReference type="GeneID" id="9742888"/>
<feature type="transmembrane region" description="Helical" evidence="1">
    <location>
        <begin position="7"/>
        <end position="25"/>
    </location>
</feature>
<keyword evidence="1" id="KW-1133">Transmembrane helix</keyword>
<sequence length="206" mass="23292">MMSVTEIFFWIIVIILIWQIVIRIGRKVWHFPAPSFIGGFLDSDFRRWIQPPDLLLSRSGIERGMTVLEVGCGSCCFTPFAVKMAGPEGKVIGFDIQKEMLDQCSEKETELPELVQADAYNLPFCENTFDAVYMVTVLQEIPDPHTALMECRRVLKKGGVLGVSEFLVDPDYPLKRTTIAMGENAGFVVDGVEGGFWNYTVRFRKP</sequence>
<keyword evidence="1" id="KW-0812">Transmembrane</keyword>
<dbReference type="SUPFAM" id="SSF53335">
    <property type="entry name" value="S-adenosyl-L-methionine-dependent methyltransferases"/>
    <property type="match status" value="1"/>
</dbReference>
<keyword evidence="3" id="KW-0808">Transferase</keyword>
<protein>
    <submittedName>
        <fullName evidence="3">Methyltransferase type 11</fullName>
    </submittedName>
</protein>
<dbReference type="Pfam" id="PF08241">
    <property type="entry name" value="Methyltransf_11"/>
    <property type="match status" value="1"/>
</dbReference>
<feature type="domain" description="Methyltransferase type 11" evidence="2">
    <location>
        <begin position="68"/>
        <end position="161"/>
    </location>
</feature>
<accession>E1RGK3</accession>
<dbReference type="HOGENOM" id="CLU_037990_16_2_2"/>
<keyword evidence="3" id="KW-0489">Methyltransferase</keyword>
<dbReference type="Gene3D" id="3.40.50.150">
    <property type="entry name" value="Vaccinia Virus protein VP39"/>
    <property type="match status" value="1"/>
</dbReference>
<dbReference type="AlphaFoldDB" id="E1RGK3"/>
<dbReference type="eggNOG" id="arCOG02703">
    <property type="taxonomic scope" value="Archaea"/>
</dbReference>
<dbReference type="InterPro" id="IPR013216">
    <property type="entry name" value="Methyltransf_11"/>
</dbReference>
<dbReference type="PANTHER" id="PTHR43591">
    <property type="entry name" value="METHYLTRANSFERASE"/>
    <property type="match status" value="1"/>
</dbReference>
<name>E1RGK3_METP4</name>
<dbReference type="KEGG" id="mpi:Mpet_0440"/>
<dbReference type="GO" id="GO:0008757">
    <property type="term" value="F:S-adenosylmethionine-dependent methyltransferase activity"/>
    <property type="evidence" value="ECO:0007669"/>
    <property type="project" value="InterPro"/>
</dbReference>
<keyword evidence="1" id="KW-0472">Membrane</keyword>
<dbReference type="InterPro" id="IPR029063">
    <property type="entry name" value="SAM-dependent_MTases_sf"/>
</dbReference>
<proteinExistence type="predicted"/>
<dbReference type="CDD" id="cd02440">
    <property type="entry name" value="AdoMet_MTases"/>
    <property type="match status" value="1"/>
</dbReference>
<reference evidence="3 4" key="1">
    <citation type="journal article" date="2010" name="Stand. Genomic Sci.">
        <title>Complete genome sequence of Methanoplanus petrolearius type strain (SEBR 4847).</title>
        <authorList>
            <person name="Brambilla E."/>
            <person name="Djao O.D."/>
            <person name="Daligault H."/>
            <person name="Lapidus A."/>
            <person name="Lucas S."/>
            <person name="Hammon N."/>
            <person name="Nolan M."/>
            <person name="Tice H."/>
            <person name="Cheng J.F."/>
            <person name="Han C."/>
            <person name="Tapia R."/>
            <person name="Goodwin L."/>
            <person name="Pitluck S."/>
            <person name="Liolios K."/>
            <person name="Ivanova N."/>
            <person name="Mavromatis K."/>
            <person name="Mikhailova N."/>
            <person name="Pati A."/>
            <person name="Chen A."/>
            <person name="Palaniappan K."/>
            <person name="Land M."/>
            <person name="Hauser L."/>
            <person name="Chang Y.J."/>
            <person name="Jeffries C.D."/>
            <person name="Rohde M."/>
            <person name="Spring S."/>
            <person name="Sikorski J."/>
            <person name="Goker M."/>
            <person name="Woyke T."/>
            <person name="Bristow J."/>
            <person name="Eisen J.A."/>
            <person name="Markowitz V."/>
            <person name="Hugenholtz P."/>
            <person name="Kyrpides N.C."/>
            <person name="Klenk H.P."/>
        </authorList>
    </citation>
    <scope>NUCLEOTIDE SEQUENCE [LARGE SCALE GENOMIC DNA]</scope>
    <source>
        <strain evidence="4">DSM 11571 / OCM 486 / SEBR 4847</strain>
    </source>
</reference>
<gene>
    <name evidence="3" type="ordered locus">Mpet_0440</name>
</gene>
<evidence type="ECO:0000256" key="1">
    <source>
        <dbReference type="SAM" id="Phobius"/>
    </source>
</evidence>
<dbReference type="GO" id="GO:0032259">
    <property type="term" value="P:methylation"/>
    <property type="evidence" value="ECO:0007669"/>
    <property type="project" value="UniProtKB-KW"/>
</dbReference>
<organism evidence="3 4">
    <name type="scientific">Methanolacinia petrolearia (strain DSM 11571 / OCM 486 / SEBR 4847)</name>
    <name type="common">Methanoplanus petrolearius</name>
    <dbReference type="NCBI Taxonomy" id="679926"/>
    <lineage>
        <taxon>Archaea</taxon>
        <taxon>Methanobacteriati</taxon>
        <taxon>Methanobacteriota</taxon>
        <taxon>Stenosarchaea group</taxon>
        <taxon>Methanomicrobia</taxon>
        <taxon>Methanomicrobiales</taxon>
        <taxon>Methanomicrobiaceae</taxon>
        <taxon>Methanolacinia</taxon>
    </lineage>
</organism>
<dbReference type="PANTHER" id="PTHR43591:SF24">
    <property type="entry name" value="2-METHOXY-6-POLYPRENYL-1,4-BENZOQUINOL METHYLASE, MITOCHONDRIAL"/>
    <property type="match status" value="1"/>
</dbReference>